<comment type="caution">
    <text evidence="2">The sequence shown here is derived from an EMBL/GenBank/DDBJ whole genome shotgun (WGS) entry which is preliminary data.</text>
</comment>
<organism evidence="2 3">
    <name type="scientific">Zizania palustris</name>
    <name type="common">Northern wild rice</name>
    <dbReference type="NCBI Taxonomy" id="103762"/>
    <lineage>
        <taxon>Eukaryota</taxon>
        <taxon>Viridiplantae</taxon>
        <taxon>Streptophyta</taxon>
        <taxon>Embryophyta</taxon>
        <taxon>Tracheophyta</taxon>
        <taxon>Spermatophyta</taxon>
        <taxon>Magnoliopsida</taxon>
        <taxon>Liliopsida</taxon>
        <taxon>Poales</taxon>
        <taxon>Poaceae</taxon>
        <taxon>BOP clade</taxon>
        <taxon>Oryzoideae</taxon>
        <taxon>Oryzeae</taxon>
        <taxon>Zizaniinae</taxon>
        <taxon>Zizania</taxon>
    </lineage>
</organism>
<reference evidence="2" key="1">
    <citation type="journal article" date="2021" name="bioRxiv">
        <title>Whole Genome Assembly and Annotation of Northern Wild Rice, Zizania palustris L., Supports a Whole Genome Duplication in the Zizania Genus.</title>
        <authorList>
            <person name="Haas M."/>
            <person name="Kono T."/>
            <person name="Macchietto M."/>
            <person name="Millas R."/>
            <person name="McGilp L."/>
            <person name="Shao M."/>
            <person name="Duquette J."/>
            <person name="Hirsch C.N."/>
            <person name="Kimball J."/>
        </authorList>
    </citation>
    <scope>NUCLEOTIDE SEQUENCE</scope>
    <source>
        <tissue evidence="2">Fresh leaf tissue</tissue>
    </source>
</reference>
<sequence>MGNAGEIYDALGDRSRRREGAAAWSSAAGSEFSRTSSSRENEEEELRRAALEKLPTYDRARTAVLAMPDGELRDVNLERLGAEEKRALLQRIAGAVGDDHTRFLAKFKERVDR</sequence>
<dbReference type="PANTHER" id="PTHR48040">
    <property type="entry name" value="PLEIOTROPIC DRUG RESISTANCE PROTEIN 1-LIKE ISOFORM X1"/>
    <property type="match status" value="1"/>
</dbReference>
<feature type="region of interest" description="Disordered" evidence="1">
    <location>
        <begin position="22"/>
        <end position="47"/>
    </location>
</feature>
<feature type="compositionally biased region" description="Low complexity" evidence="1">
    <location>
        <begin position="22"/>
        <end position="36"/>
    </location>
</feature>
<dbReference type="PANTHER" id="PTHR48040:SF35">
    <property type="entry name" value="ABC TRANSPORTER G FAMILY MEMBER 39-LIKE"/>
    <property type="match status" value="1"/>
</dbReference>
<dbReference type="Proteomes" id="UP000729402">
    <property type="component" value="Unassembled WGS sequence"/>
</dbReference>
<reference evidence="2" key="2">
    <citation type="submission" date="2021-02" db="EMBL/GenBank/DDBJ databases">
        <authorList>
            <person name="Kimball J.A."/>
            <person name="Haas M.W."/>
            <person name="Macchietto M."/>
            <person name="Kono T."/>
            <person name="Duquette J."/>
            <person name="Shao M."/>
        </authorList>
    </citation>
    <scope>NUCLEOTIDE SEQUENCE</scope>
    <source>
        <tissue evidence="2">Fresh leaf tissue</tissue>
    </source>
</reference>
<proteinExistence type="predicted"/>
<evidence type="ECO:0000313" key="2">
    <source>
        <dbReference type="EMBL" id="KAG8056461.1"/>
    </source>
</evidence>
<protein>
    <submittedName>
        <fullName evidence="2">Uncharacterized protein</fullName>
    </submittedName>
</protein>
<evidence type="ECO:0000313" key="3">
    <source>
        <dbReference type="Proteomes" id="UP000729402"/>
    </source>
</evidence>
<dbReference type="EMBL" id="JAAALK010000287">
    <property type="protein sequence ID" value="KAG8056461.1"/>
    <property type="molecule type" value="Genomic_DNA"/>
</dbReference>
<gene>
    <name evidence="2" type="ORF">GUJ93_ZPchr0002g25901</name>
</gene>
<accession>A0A8J5VE87</accession>
<name>A0A8J5VE87_ZIZPA</name>
<keyword evidence="3" id="KW-1185">Reference proteome</keyword>
<evidence type="ECO:0000256" key="1">
    <source>
        <dbReference type="SAM" id="MobiDB-lite"/>
    </source>
</evidence>
<dbReference type="OrthoDB" id="783217at2759"/>
<feature type="compositionally biased region" description="Basic and acidic residues" evidence="1">
    <location>
        <begin position="37"/>
        <end position="47"/>
    </location>
</feature>
<dbReference type="AlphaFoldDB" id="A0A8J5VE87"/>